<dbReference type="Proteomes" id="UP000091857">
    <property type="component" value="Chromosome 7"/>
</dbReference>
<dbReference type="GO" id="GO:0048868">
    <property type="term" value="P:pollen tube development"/>
    <property type="evidence" value="ECO:0007669"/>
    <property type="project" value="EnsemblPlants"/>
</dbReference>
<keyword evidence="3" id="KW-0812">Transmembrane</keyword>
<feature type="transmembrane region" description="Helical" evidence="3">
    <location>
        <begin position="119"/>
        <end position="139"/>
    </location>
</feature>
<dbReference type="STRING" id="3983.A0A2C9VMA7"/>
<dbReference type="GO" id="GO:0005794">
    <property type="term" value="C:Golgi apparatus"/>
    <property type="evidence" value="ECO:0007669"/>
    <property type="project" value="EnsemblPlants"/>
</dbReference>
<dbReference type="OrthoDB" id="1592604at2759"/>
<keyword evidence="3" id="KW-1133">Transmembrane helix</keyword>
<evidence type="ECO:0000259" key="4">
    <source>
        <dbReference type="Pfam" id="PF00534"/>
    </source>
</evidence>
<feature type="compositionally biased region" description="Low complexity" evidence="2">
    <location>
        <begin position="13"/>
        <end position="34"/>
    </location>
</feature>
<evidence type="ECO:0000256" key="2">
    <source>
        <dbReference type="SAM" id="MobiDB-lite"/>
    </source>
</evidence>
<keyword evidence="1" id="KW-0328">Glycosyltransferase</keyword>
<evidence type="ECO:0000313" key="6">
    <source>
        <dbReference type="Proteomes" id="UP000091857"/>
    </source>
</evidence>
<feature type="compositionally biased region" description="Polar residues" evidence="2">
    <location>
        <begin position="70"/>
        <end position="81"/>
    </location>
</feature>
<keyword evidence="3" id="KW-0472">Membrane</keyword>
<sequence length="1081" mass="122035">MGRNPSLSQIDEAAAATAATTTTSSSPTSTSSATDGVPNAGNGSSSSNNNNNDQGLHLIRDRLRFKRNPIGTSTATSNNQDRAAKSSVDRTSLRSRLHHTPNRNNRKGFLFWFPFRGAYLLYFVIFFAVFAFAMASMVLQSSITEIVFSEHRRSIREGLRLGSTLKFLPGRKSMGLAEGHGLDQARLQGRMGLRSPRLALILGNMKKDARSLMLVTVMKNLQKLGYALKIYAMENGKAEPLWNQISGQVSILQPEQYGHIDWSSFEGVIVDSLEATEAISSLMQEPFCSVPLLWIIQEDTLANRLSVYEEMGWEYIMSYWRRAFKRANVVVFPDFTIPMLYSVLDTGNFFVIPGSPVDVWAAESYSKTHAKHQLRTDNGFNEDDVVVLVVGSSFFYDKLSWDYAVAMHSLGPLLVKYARRQDSEGSFKFAFLCGNSTDGDGLQEIASRLGLIHGSIRHYGLNGDVNGVLLMADIVLYGSSQDEQGFPSLVTRAMTFGVPVIAPDIPIIKKYVIDGVHGLLFQKYNPEALMKVFSLFISDGKLSKYAQTVAASGRLLARNMLASECMTGYARLLENLLSFPSDALLPGPSSQLQQKVWEWNLFQKKIVQETDDLLGMEGRDSSSRGSSIVYSLEDQLKNLIGWTNISANGTEIPVVDIPIKSDWDALREVDSFEEYERLEMEELEERMDKNPGAWDDLYRNARKAEKLKFEANERDEGELERTGQPVCIYEIYNGAGAWPFLHHGSLYRGLSLSTEARRSRSDDVDAAARLPILKDAYYRNTLCEIGGMFSVANKVDSIHSRPWIGFQSWRAAGRKVSLSINAEKALEEKIQNETRGDVMYFWARLDVDTGVTGNNNEPTFWSICDILNGGHCRTAFEAAFRQMYSLPSHLEVLPPMPEDGGHWSALHSWVMPTPSFLQFIMFARMFVDSLDALHTNSSQVNSCLLSSSELEERHCYCRLLELLVNVWAYHSARKMVYIDPQSGSLEEQHPIKQRKGSIWAKYFNLTLLKGMDEELAEAADDGDPPRERWLWPLTGEVHWQGIYEREREERYRQKMEKKRITKEKLNKRLKSGYIQKPLGRR</sequence>
<feature type="compositionally biased region" description="Basic and acidic residues" evidence="2">
    <location>
        <begin position="82"/>
        <end position="92"/>
    </location>
</feature>
<protein>
    <recommendedName>
        <fullName evidence="4">Glycosyl transferase family 1 domain-containing protein</fullName>
    </recommendedName>
</protein>
<dbReference type="EMBL" id="CM004393">
    <property type="protein sequence ID" value="OAY45806.1"/>
    <property type="molecule type" value="Genomic_DNA"/>
</dbReference>
<feature type="domain" description="Glycosyl transferase family 1" evidence="4">
    <location>
        <begin position="431"/>
        <end position="545"/>
    </location>
</feature>
<evidence type="ECO:0000256" key="1">
    <source>
        <dbReference type="ARBA" id="ARBA00022676"/>
    </source>
</evidence>
<dbReference type="PANTHER" id="PTHR46635:SF2">
    <property type="entry name" value="GLYCOSYL TRANSFERASE FAMILY 1 DOMAIN-CONTAINING PROTEIN"/>
    <property type="match status" value="1"/>
</dbReference>
<dbReference type="SUPFAM" id="SSF53756">
    <property type="entry name" value="UDP-Glycosyltransferase/glycogen phosphorylase"/>
    <property type="match status" value="1"/>
</dbReference>
<proteinExistence type="predicted"/>
<dbReference type="Gene3D" id="3.40.50.2000">
    <property type="entry name" value="Glycogen Phosphorylase B"/>
    <property type="match status" value="1"/>
</dbReference>
<name>A0A2C9VMA7_MANES</name>
<keyword evidence="1" id="KW-0808">Transferase</keyword>
<feature type="region of interest" description="Disordered" evidence="2">
    <location>
        <begin position="1"/>
        <end position="54"/>
    </location>
</feature>
<dbReference type="PANTHER" id="PTHR46635">
    <property type="entry name" value="GLYCOSYL TRANSFERASE FAMILY 1 PROTEIN"/>
    <property type="match status" value="1"/>
</dbReference>
<feature type="compositionally biased region" description="Low complexity" evidence="2">
    <location>
        <begin position="41"/>
        <end position="52"/>
    </location>
</feature>
<dbReference type="Pfam" id="PF00534">
    <property type="entry name" value="Glycos_transf_1"/>
    <property type="match status" value="1"/>
</dbReference>
<dbReference type="InterPro" id="IPR001296">
    <property type="entry name" value="Glyco_trans_1"/>
</dbReference>
<dbReference type="GO" id="GO:0016757">
    <property type="term" value="F:glycosyltransferase activity"/>
    <property type="evidence" value="ECO:0007669"/>
    <property type="project" value="UniProtKB-KW"/>
</dbReference>
<organism evidence="5 6">
    <name type="scientific">Manihot esculenta</name>
    <name type="common">Cassava</name>
    <name type="synonym">Jatropha manihot</name>
    <dbReference type="NCBI Taxonomy" id="3983"/>
    <lineage>
        <taxon>Eukaryota</taxon>
        <taxon>Viridiplantae</taxon>
        <taxon>Streptophyta</taxon>
        <taxon>Embryophyta</taxon>
        <taxon>Tracheophyta</taxon>
        <taxon>Spermatophyta</taxon>
        <taxon>Magnoliopsida</taxon>
        <taxon>eudicotyledons</taxon>
        <taxon>Gunneridae</taxon>
        <taxon>Pentapetalae</taxon>
        <taxon>rosids</taxon>
        <taxon>fabids</taxon>
        <taxon>Malpighiales</taxon>
        <taxon>Euphorbiaceae</taxon>
        <taxon>Crotonoideae</taxon>
        <taxon>Manihoteae</taxon>
        <taxon>Manihot</taxon>
    </lineage>
</organism>
<dbReference type="AlphaFoldDB" id="A0A2C9VMA7"/>
<reference evidence="6" key="1">
    <citation type="journal article" date="2016" name="Nat. Biotechnol.">
        <title>Sequencing wild and cultivated cassava and related species reveals extensive interspecific hybridization and genetic diversity.</title>
        <authorList>
            <person name="Bredeson J.V."/>
            <person name="Lyons J.B."/>
            <person name="Prochnik S.E."/>
            <person name="Wu G.A."/>
            <person name="Ha C.M."/>
            <person name="Edsinger-Gonzales E."/>
            <person name="Grimwood J."/>
            <person name="Schmutz J."/>
            <person name="Rabbi I.Y."/>
            <person name="Egesi C."/>
            <person name="Nauluvula P."/>
            <person name="Lebot V."/>
            <person name="Ndunguru J."/>
            <person name="Mkamilo G."/>
            <person name="Bart R.S."/>
            <person name="Setter T.L."/>
            <person name="Gleadow R.M."/>
            <person name="Kulakow P."/>
            <person name="Ferguson M.E."/>
            <person name="Rounsley S."/>
            <person name="Rokhsar D.S."/>
        </authorList>
    </citation>
    <scope>NUCLEOTIDE SEQUENCE [LARGE SCALE GENOMIC DNA]</scope>
    <source>
        <strain evidence="6">cv. AM560-2</strain>
    </source>
</reference>
<feature type="region of interest" description="Disordered" evidence="2">
    <location>
        <begin position="69"/>
        <end position="100"/>
    </location>
</feature>
<evidence type="ECO:0000313" key="5">
    <source>
        <dbReference type="EMBL" id="OAY45806.1"/>
    </source>
</evidence>
<comment type="caution">
    <text evidence="5">The sequence shown here is derived from an EMBL/GenBank/DDBJ whole genome shotgun (WGS) entry which is preliminary data.</text>
</comment>
<accession>A0A2C9VMA7</accession>
<dbReference type="Gramene" id="Manes.07G093200.1.v8.1">
    <property type="protein sequence ID" value="Manes.07G093200.1.v8.1.CDS"/>
    <property type="gene ID" value="Manes.07G093200.v8.1"/>
</dbReference>
<gene>
    <name evidence="5" type="ORF">MANES_07G093200v8</name>
</gene>
<keyword evidence="6" id="KW-1185">Reference proteome</keyword>
<evidence type="ECO:0000256" key="3">
    <source>
        <dbReference type="SAM" id="Phobius"/>
    </source>
</evidence>